<evidence type="ECO:0000256" key="1">
    <source>
        <dbReference type="SAM" id="MobiDB-lite"/>
    </source>
</evidence>
<dbReference type="Proteomes" id="UP000012174">
    <property type="component" value="Unassembled WGS sequence"/>
</dbReference>
<dbReference type="EMBL" id="KB705607">
    <property type="protein sequence ID" value="EMR71648.1"/>
    <property type="molecule type" value="Genomic_DNA"/>
</dbReference>
<feature type="compositionally biased region" description="Basic and acidic residues" evidence="1">
    <location>
        <begin position="57"/>
        <end position="71"/>
    </location>
</feature>
<dbReference type="KEGG" id="ela:UCREL1_1296"/>
<sequence length="71" mass="7405">MSSSSPAFSTGQPKSILKKPTQPQTSGKGVVVTPEARDITTGNRVTPSANPSFSGDLEQRRAEGRSFRGGA</sequence>
<gene>
    <name evidence="2" type="ORF">UCREL1_1296</name>
</gene>
<reference evidence="3" key="1">
    <citation type="journal article" date="2013" name="Genome Announc.">
        <title>Draft genome sequence of the grapevine dieback fungus Eutypa lata UCR-EL1.</title>
        <authorList>
            <person name="Blanco-Ulate B."/>
            <person name="Rolshausen P.E."/>
            <person name="Cantu D."/>
        </authorList>
    </citation>
    <scope>NUCLEOTIDE SEQUENCE [LARGE SCALE GENOMIC DNA]</scope>
    <source>
        <strain evidence="3">UCR-EL1</strain>
    </source>
</reference>
<dbReference type="AlphaFoldDB" id="M7T457"/>
<feature type="compositionally biased region" description="Polar residues" evidence="1">
    <location>
        <begin position="40"/>
        <end position="53"/>
    </location>
</feature>
<dbReference type="HOGENOM" id="CLU_2740023_0_0_1"/>
<keyword evidence="3" id="KW-1185">Reference proteome</keyword>
<evidence type="ECO:0000313" key="2">
    <source>
        <dbReference type="EMBL" id="EMR71648.1"/>
    </source>
</evidence>
<feature type="compositionally biased region" description="Polar residues" evidence="1">
    <location>
        <begin position="1"/>
        <end position="13"/>
    </location>
</feature>
<accession>M7T457</accession>
<organism evidence="2 3">
    <name type="scientific">Eutypa lata (strain UCR-EL1)</name>
    <name type="common">Grapevine dieback disease fungus</name>
    <name type="synonym">Eutypa armeniacae</name>
    <dbReference type="NCBI Taxonomy" id="1287681"/>
    <lineage>
        <taxon>Eukaryota</taxon>
        <taxon>Fungi</taxon>
        <taxon>Dikarya</taxon>
        <taxon>Ascomycota</taxon>
        <taxon>Pezizomycotina</taxon>
        <taxon>Sordariomycetes</taxon>
        <taxon>Xylariomycetidae</taxon>
        <taxon>Xylariales</taxon>
        <taxon>Diatrypaceae</taxon>
        <taxon>Eutypa</taxon>
    </lineage>
</organism>
<proteinExistence type="predicted"/>
<feature type="region of interest" description="Disordered" evidence="1">
    <location>
        <begin position="1"/>
        <end position="71"/>
    </location>
</feature>
<evidence type="ECO:0000313" key="3">
    <source>
        <dbReference type="Proteomes" id="UP000012174"/>
    </source>
</evidence>
<name>M7T457_EUTLA</name>
<protein>
    <submittedName>
        <fullName evidence="2">Uncharacterized protein</fullName>
    </submittedName>
</protein>